<keyword evidence="6" id="KW-1185">Reference proteome</keyword>
<dbReference type="Pfam" id="PF07494">
    <property type="entry name" value="Reg_prop"/>
    <property type="match status" value="2"/>
</dbReference>
<dbReference type="PANTHER" id="PTHR43547">
    <property type="entry name" value="TWO-COMPONENT HISTIDINE KINASE"/>
    <property type="match status" value="1"/>
</dbReference>
<accession>A0ABW6A087</accession>
<keyword evidence="1" id="KW-0597">Phosphoprotein</keyword>
<evidence type="ECO:0000259" key="3">
    <source>
        <dbReference type="Pfam" id="PF07495"/>
    </source>
</evidence>
<dbReference type="SUPFAM" id="SSF55874">
    <property type="entry name" value="ATPase domain of HSP90 chaperone/DNA topoisomerase II/histidine kinase"/>
    <property type="match status" value="1"/>
</dbReference>
<dbReference type="Proteomes" id="UP001597548">
    <property type="component" value="Unassembled WGS sequence"/>
</dbReference>
<dbReference type="PANTHER" id="PTHR43547:SF2">
    <property type="entry name" value="HYBRID SIGNAL TRANSDUCTION HISTIDINE KINASE C"/>
    <property type="match status" value="1"/>
</dbReference>
<feature type="transmembrane region" description="Helical" evidence="2">
    <location>
        <begin position="787"/>
        <end position="805"/>
    </location>
</feature>
<proteinExistence type="predicted"/>
<dbReference type="InterPro" id="IPR011110">
    <property type="entry name" value="Reg_prop"/>
</dbReference>
<dbReference type="Gene3D" id="2.130.10.10">
    <property type="entry name" value="YVTN repeat-like/Quinoprotein amine dehydrogenase"/>
    <property type="match status" value="2"/>
</dbReference>
<sequence length="1012" mass="116414">MKLSKILYAVVQQLGLLFVCFSVYSQNPSQIDVLTTEQGLLFRDITSITQDANDAMWFGTDLGLVRYDGYNFKVYNSDKNNPFYIEEELINGELVFDAAANELWYMANEKLFKLQLFKDNVISYNDSHNIKGNVLRLLKAKDGSIWILTDDFLIAEKGNAKQYLQKLINGKFEVKASIPRAKRAYCRLIKNKEGDILWSSPEGSLKFDSEGKLVNTFKLSTYNWQGLDLNFTVSFYDSNNTHYYFPQKEGGIFIFNEVELTSKRLIDNGNQFYYAIEDHQKSVWFAGNKELYRMSPDGKFRDYTEQLKAKFEYSKINYLFIDATKLLWVATDNGLFKIRIGEELFKPLFKSNSEGWGNTMRGIFEDANGTIFAKCESQNEILYKTLNGRIDTLKLKLDSESKEASQYISNFYVLDVSKQNVFTLGASLLKINLKDGTTKSYDQFSPNVTFKGQNPLMKLRDGKLLFGQSLTRLVLFDPENETSKLVFNDEKLETDIADFRYFKESETDSIVWVGTQNDGLLKIHLSGYVEKMYTTETKPSISRNYILAIEEDEDGSLWVGTYGGGLNYISADGKSTKTYTKSQGLPDNNIVGILTDEQNNLWISTYNGLSNFNKKSKIFQNFYTEDGLTHYEFNYTSFFKDSKGNFYFGGMNGLNTFKPNEVLKQSEPPQLHFLGVSGYNSKDKTRFNIDYSQVEFREFQLSPYDQYFEISWTMPSYFQNKKNTYSTKLEGFEDRWFYQGNSASIRYNQLPAGDYVLKVKGKDSRGNESASILSIPITVRQIFYKKWWFIALVLLVIIAIMYSVFRYRFQQALAMERLRTKISSDLHDDVGSLLSGLAMQTELMEINASEKDKFKLQKIAGISRNAISQMRDLVWSIDNRRETIKDLIERMHELAEELLLSREISFQIDSSNIKNPNKKLPAQTKQNIFLIYKEAITNVLRHSDATNVNIVITNQAKGCQLIIKDNGSKKESYKSTGLGLSNMVMRAENIKGSLSFQMENGFGIQLNLPFQL</sequence>
<dbReference type="InterPro" id="IPR013783">
    <property type="entry name" value="Ig-like_fold"/>
</dbReference>
<dbReference type="EMBL" id="JBHUOS010000014">
    <property type="protein sequence ID" value="MFD2917378.1"/>
    <property type="molecule type" value="Genomic_DNA"/>
</dbReference>
<evidence type="ECO:0000259" key="4">
    <source>
        <dbReference type="Pfam" id="PF07730"/>
    </source>
</evidence>
<reference evidence="6" key="1">
    <citation type="journal article" date="2019" name="Int. J. Syst. Evol. Microbiol.">
        <title>The Global Catalogue of Microorganisms (GCM) 10K type strain sequencing project: providing services to taxonomists for standard genome sequencing and annotation.</title>
        <authorList>
            <consortium name="The Broad Institute Genomics Platform"/>
            <consortium name="The Broad Institute Genome Sequencing Center for Infectious Disease"/>
            <person name="Wu L."/>
            <person name="Ma J."/>
        </authorList>
    </citation>
    <scope>NUCLEOTIDE SEQUENCE [LARGE SCALE GENOMIC DNA]</scope>
    <source>
        <strain evidence="6">KCTC 32514</strain>
    </source>
</reference>
<dbReference type="Gene3D" id="2.60.40.10">
    <property type="entry name" value="Immunoglobulins"/>
    <property type="match status" value="1"/>
</dbReference>
<evidence type="ECO:0000256" key="1">
    <source>
        <dbReference type="ARBA" id="ARBA00022553"/>
    </source>
</evidence>
<dbReference type="InterPro" id="IPR011712">
    <property type="entry name" value="Sig_transdc_His_kin_sub3_dim/P"/>
</dbReference>
<protein>
    <submittedName>
        <fullName evidence="5">Two-component regulator propeller domain-containing protein</fullName>
    </submittedName>
</protein>
<feature type="domain" description="Signal transduction histidine kinase subgroup 3 dimerisation and phosphoacceptor" evidence="4">
    <location>
        <begin position="819"/>
        <end position="877"/>
    </location>
</feature>
<dbReference type="InterPro" id="IPR015943">
    <property type="entry name" value="WD40/YVTN_repeat-like_dom_sf"/>
</dbReference>
<dbReference type="InterPro" id="IPR036890">
    <property type="entry name" value="HATPase_C_sf"/>
</dbReference>
<organism evidence="5 6">
    <name type="scientific">Psychroserpens luteus</name>
    <dbReference type="NCBI Taxonomy" id="1434066"/>
    <lineage>
        <taxon>Bacteria</taxon>
        <taxon>Pseudomonadati</taxon>
        <taxon>Bacteroidota</taxon>
        <taxon>Flavobacteriia</taxon>
        <taxon>Flavobacteriales</taxon>
        <taxon>Flavobacteriaceae</taxon>
        <taxon>Psychroserpens</taxon>
    </lineage>
</organism>
<comment type="caution">
    <text evidence="5">The sequence shown here is derived from an EMBL/GenBank/DDBJ whole genome shotgun (WGS) entry which is preliminary data.</text>
</comment>
<evidence type="ECO:0000256" key="2">
    <source>
        <dbReference type="SAM" id="Phobius"/>
    </source>
</evidence>
<dbReference type="Pfam" id="PF07495">
    <property type="entry name" value="Y_Y_Y"/>
    <property type="match status" value="1"/>
</dbReference>
<dbReference type="SUPFAM" id="SSF63829">
    <property type="entry name" value="Calcium-dependent phosphotriesterase"/>
    <property type="match status" value="2"/>
</dbReference>
<keyword evidence="2" id="KW-0472">Membrane</keyword>
<dbReference type="Gene3D" id="3.30.565.10">
    <property type="entry name" value="Histidine kinase-like ATPase, C-terminal domain"/>
    <property type="match status" value="1"/>
</dbReference>
<dbReference type="Gene3D" id="1.20.5.1930">
    <property type="match status" value="1"/>
</dbReference>
<dbReference type="RefSeq" id="WP_194508934.1">
    <property type="nucleotide sequence ID" value="NZ_JADILU010000006.1"/>
</dbReference>
<dbReference type="Pfam" id="PF07730">
    <property type="entry name" value="HisKA_3"/>
    <property type="match status" value="1"/>
</dbReference>
<keyword evidence="2" id="KW-0812">Transmembrane</keyword>
<gene>
    <name evidence="5" type="ORF">ACFS29_17120</name>
</gene>
<feature type="domain" description="Two component regulator three Y" evidence="3">
    <location>
        <begin position="717"/>
        <end position="779"/>
    </location>
</feature>
<dbReference type="InterPro" id="IPR011123">
    <property type="entry name" value="Y_Y_Y"/>
</dbReference>
<evidence type="ECO:0000313" key="6">
    <source>
        <dbReference type="Proteomes" id="UP001597548"/>
    </source>
</evidence>
<keyword evidence="2" id="KW-1133">Transmembrane helix</keyword>
<name>A0ABW6A087_9FLAO</name>
<evidence type="ECO:0000313" key="5">
    <source>
        <dbReference type="EMBL" id="MFD2917378.1"/>
    </source>
</evidence>